<reference evidence="1 2" key="1">
    <citation type="journal article" date="2015" name="ISME J.">
        <title>Draft Genome Sequence of Streptomyces incarnatus NRRL8089, which Produces the Nucleoside Antibiotic Sinefungin.</title>
        <authorList>
            <person name="Oshima K."/>
            <person name="Hattori M."/>
            <person name="Shimizu H."/>
            <person name="Fukuda K."/>
            <person name="Nemoto M."/>
            <person name="Inagaki K."/>
            <person name="Tamura T."/>
        </authorList>
    </citation>
    <scope>NUCLEOTIDE SEQUENCE [LARGE SCALE GENOMIC DNA]</scope>
    <source>
        <strain evidence="1 2">FACHB-1277</strain>
    </source>
</reference>
<dbReference type="AlphaFoldDB" id="A0A926UPW1"/>
<evidence type="ECO:0000313" key="1">
    <source>
        <dbReference type="EMBL" id="MBD2148874.1"/>
    </source>
</evidence>
<dbReference type="Proteomes" id="UP000631421">
    <property type="component" value="Unassembled WGS sequence"/>
</dbReference>
<dbReference type="RefSeq" id="WP_190349210.1">
    <property type="nucleotide sequence ID" value="NZ_JACJPY010000003.1"/>
</dbReference>
<dbReference type="EMBL" id="JACJPY010000003">
    <property type="protein sequence ID" value="MBD2148874.1"/>
    <property type="molecule type" value="Genomic_DNA"/>
</dbReference>
<sequence length="396" mass="46270">MKSLLEITKFKTQSIPLSKILLGGENDLSGYKYALMTGEYLRPSSRVETSPHSQLLLDYIKHKDKVLDKDFFEKTAYFKNAQTCIDLFGGYFPQIDTDETIYLAAERFIKLFNKEDVSHLPSEGHSKDGELIEVIPLKNSDCFQLLQGNHRVAFAIANNLSHIKAKVNIRKQEITPIQFLLENLLWEQGEKILYQPLPCPELESHWVLARNCEDRFSRMKSFLLDTIRIEPRYTTYLDLGCYYGWFVSRFLSIGFEAYGVEKDNIPIQIGEIVFTNTKNKIFKNEIIRFFKSSNKQYDVVSCLSIMHHFMSQREKRNPQELLKFLDKYTGKILFFEMGEEHEKWFSNSLKGWNVDTIEEWIISNTSFTKSYRLGRDSDSQGVFAGNFNRMLFAFVK</sequence>
<evidence type="ECO:0000313" key="2">
    <source>
        <dbReference type="Proteomes" id="UP000631421"/>
    </source>
</evidence>
<keyword evidence="2" id="KW-1185">Reference proteome</keyword>
<dbReference type="Pfam" id="PF13489">
    <property type="entry name" value="Methyltransf_23"/>
    <property type="match status" value="1"/>
</dbReference>
<name>A0A926UPW1_9CYAN</name>
<protein>
    <recommendedName>
        <fullName evidence="3">Methyltransferase domain-containing protein</fullName>
    </recommendedName>
</protein>
<dbReference type="InterPro" id="IPR029063">
    <property type="entry name" value="SAM-dependent_MTases_sf"/>
</dbReference>
<dbReference type="Gene3D" id="3.40.50.150">
    <property type="entry name" value="Vaccinia Virus protein VP39"/>
    <property type="match status" value="1"/>
</dbReference>
<proteinExistence type="predicted"/>
<dbReference type="SUPFAM" id="SSF53335">
    <property type="entry name" value="S-adenosyl-L-methionine-dependent methyltransferases"/>
    <property type="match status" value="1"/>
</dbReference>
<organism evidence="1 2">
    <name type="scientific">Pseudanabaena cinerea FACHB-1277</name>
    <dbReference type="NCBI Taxonomy" id="2949581"/>
    <lineage>
        <taxon>Bacteria</taxon>
        <taxon>Bacillati</taxon>
        <taxon>Cyanobacteriota</taxon>
        <taxon>Cyanophyceae</taxon>
        <taxon>Pseudanabaenales</taxon>
        <taxon>Pseudanabaenaceae</taxon>
        <taxon>Pseudanabaena</taxon>
        <taxon>Pseudanabaena cinerea</taxon>
    </lineage>
</organism>
<gene>
    <name evidence="1" type="ORF">H6F44_01845</name>
</gene>
<accession>A0A926UPW1</accession>
<evidence type="ECO:0008006" key="3">
    <source>
        <dbReference type="Google" id="ProtNLM"/>
    </source>
</evidence>
<comment type="caution">
    <text evidence="1">The sequence shown here is derived from an EMBL/GenBank/DDBJ whole genome shotgun (WGS) entry which is preliminary data.</text>
</comment>